<dbReference type="EMBL" id="CAAE01015021">
    <property type="protein sequence ID" value="CAG10785.1"/>
    <property type="molecule type" value="Genomic_DNA"/>
</dbReference>
<feature type="region of interest" description="Disordered" evidence="1">
    <location>
        <begin position="146"/>
        <end position="176"/>
    </location>
</feature>
<sequence length="176" mass="18493">MAEPRKVQFVTLSAFAAGAAAESRKRRLEDESEFSLGRAGEVETAAGAGGSAGGDRSRAKAEKRATVRLNLTLSEPSDVSSAEFNYGELIHNLQVEPPDLLWAFGWICSCSWCLRGLVVAGRRGGRTCPRWPAQRLGGLLLQTSGAAMEPASSPLPGHHSAEGGPPAAGGSPEPRR</sequence>
<name>Q4RLE7_TETNG</name>
<gene>
    <name evidence="2" type="ORF">GSTENG00032519001</name>
</gene>
<organism evidence="2">
    <name type="scientific">Tetraodon nigroviridis</name>
    <name type="common">Spotted green pufferfish</name>
    <name type="synonym">Chelonodon nigroviridis</name>
    <dbReference type="NCBI Taxonomy" id="99883"/>
    <lineage>
        <taxon>Eukaryota</taxon>
        <taxon>Metazoa</taxon>
        <taxon>Chordata</taxon>
        <taxon>Craniata</taxon>
        <taxon>Vertebrata</taxon>
        <taxon>Euteleostomi</taxon>
        <taxon>Actinopterygii</taxon>
        <taxon>Neopterygii</taxon>
        <taxon>Teleostei</taxon>
        <taxon>Neoteleostei</taxon>
        <taxon>Acanthomorphata</taxon>
        <taxon>Eupercaria</taxon>
        <taxon>Tetraodontiformes</taxon>
        <taxon>Tetradontoidea</taxon>
        <taxon>Tetraodontidae</taxon>
        <taxon>Tetraodon</taxon>
    </lineage>
</organism>
<dbReference type="AlphaFoldDB" id="Q4RLE7"/>
<comment type="caution">
    <text evidence="2">The sequence shown here is derived from an EMBL/GenBank/DDBJ whole genome shotgun (WGS) entry which is preliminary data.</text>
</comment>
<accession>Q4RLE7</accession>
<protein>
    <submittedName>
        <fullName evidence="2">(spotted green pufferfish) hypothetical protein</fullName>
    </submittedName>
</protein>
<evidence type="ECO:0000256" key="1">
    <source>
        <dbReference type="SAM" id="MobiDB-lite"/>
    </source>
</evidence>
<reference evidence="2" key="1">
    <citation type="journal article" date="2004" name="Nature">
        <title>Genome duplication in the teleost fish Tetraodon nigroviridis reveals the early vertebrate proto-karyotype.</title>
        <authorList>
            <person name="Jaillon O."/>
            <person name="Aury J.-M."/>
            <person name="Brunet F."/>
            <person name="Petit J.-L."/>
            <person name="Stange-Thomann N."/>
            <person name="Mauceli E."/>
            <person name="Bouneau L."/>
            <person name="Fischer C."/>
            <person name="Ozouf-Costaz C."/>
            <person name="Bernot A."/>
            <person name="Nicaud S."/>
            <person name="Jaffe D."/>
            <person name="Fisher S."/>
            <person name="Lutfalla G."/>
            <person name="Dossat C."/>
            <person name="Segurens B."/>
            <person name="Dasilva C."/>
            <person name="Salanoubat M."/>
            <person name="Levy M."/>
            <person name="Boudet N."/>
            <person name="Castellano S."/>
            <person name="Anthouard V."/>
            <person name="Jubin C."/>
            <person name="Castelli V."/>
            <person name="Katinka M."/>
            <person name="Vacherie B."/>
            <person name="Biemont C."/>
            <person name="Skalli Z."/>
            <person name="Cattolico L."/>
            <person name="Poulain J."/>
            <person name="De Berardinis V."/>
            <person name="Cruaud C."/>
            <person name="Duprat S."/>
            <person name="Brottier P."/>
            <person name="Coutanceau J.-P."/>
            <person name="Gouzy J."/>
            <person name="Parra G."/>
            <person name="Lardier G."/>
            <person name="Chapple C."/>
            <person name="McKernan K.J."/>
            <person name="McEwan P."/>
            <person name="Bosak S."/>
            <person name="Kellis M."/>
            <person name="Volff J.-N."/>
            <person name="Guigo R."/>
            <person name="Zody M.C."/>
            <person name="Mesirov J."/>
            <person name="Lindblad-Toh K."/>
            <person name="Birren B."/>
            <person name="Nusbaum C."/>
            <person name="Kahn D."/>
            <person name="Robinson-Rechavi M."/>
            <person name="Laudet V."/>
            <person name="Schachter V."/>
            <person name="Quetier F."/>
            <person name="Saurin W."/>
            <person name="Scarpelli C."/>
            <person name="Wincker P."/>
            <person name="Lander E.S."/>
            <person name="Weissenbach J."/>
            <person name="Roest Crollius H."/>
        </authorList>
    </citation>
    <scope>NUCLEOTIDE SEQUENCE [LARGE SCALE GENOMIC DNA]</scope>
</reference>
<feature type="compositionally biased region" description="Low complexity" evidence="1">
    <location>
        <begin position="156"/>
        <end position="176"/>
    </location>
</feature>
<dbReference type="KEGG" id="tng:GSTEN00032519G001"/>
<proteinExistence type="predicted"/>
<evidence type="ECO:0000313" key="2">
    <source>
        <dbReference type="EMBL" id="CAG10785.1"/>
    </source>
</evidence>
<reference evidence="2" key="2">
    <citation type="submission" date="2004-02" db="EMBL/GenBank/DDBJ databases">
        <authorList>
            <consortium name="Genoscope"/>
            <consortium name="Whitehead Institute Centre for Genome Research"/>
        </authorList>
    </citation>
    <scope>NUCLEOTIDE SEQUENCE</scope>
</reference>
<feature type="region of interest" description="Disordered" evidence="1">
    <location>
        <begin position="28"/>
        <end position="61"/>
    </location>
</feature>
<dbReference type="OrthoDB" id="8949881at2759"/>
<feature type="compositionally biased region" description="Low complexity" evidence="1">
    <location>
        <begin position="37"/>
        <end position="46"/>
    </location>
</feature>